<reference evidence="1" key="1">
    <citation type="submission" date="2022-10" db="EMBL/GenBank/DDBJ databases">
        <authorList>
            <person name="Chen Y."/>
            <person name="Dougan E. K."/>
            <person name="Chan C."/>
            <person name="Rhodes N."/>
            <person name="Thang M."/>
        </authorList>
    </citation>
    <scope>NUCLEOTIDE SEQUENCE</scope>
</reference>
<keyword evidence="3" id="KW-1185">Reference proteome</keyword>
<protein>
    <submittedName>
        <fullName evidence="1">Uncharacterized protein</fullName>
    </submittedName>
</protein>
<name>A0A9P1DAG2_9DINO</name>
<dbReference type="Proteomes" id="UP001152797">
    <property type="component" value="Unassembled WGS sequence"/>
</dbReference>
<dbReference type="EMBL" id="CAMXCT010003890">
    <property type="protein sequence ID" value="CAI4006726.1"/>
    <property type="molecule type" value="Genomic_DNA"/>
</dbReference>
<gene>
    <name evidence="1" type="ORF">C1SCF055_LOCUS32340</name>
</gene>
<organism evidence="1">
    <name type="scientific">Cladocopium goreaui</name>
    <dbReference type="NCBI Taxonomy" id="2562237"/>
    <lineage>
        <taxon>Eukaryota</taxon>
        <taxon>Sar</taxon>
        <taxon>Alveolata</taxon>
        <taxon>Dinophyceae</taxon>
        <taxon>Suessiales</taxon>
        <taxon>Symbiodiniaceae</taxon>
        <taxon>Cladocopium</taxon>
    </lineage>
</organism>
<dbReference type="EMBL" id="CAMXCT020003890">
    <property type="protein sequence ID" value="CAL1160101.1"/>
    <property type="molecule type" value="Genomic_DNA"/>
</dbReference>
<accession>A0A9P1DAG2</accession>
<evidence type="ECO:0000313" key="2">
    <source>
        <dbReference type="EMBL" id="CAL1160101.1"/>
    </source>
</evidence>
<proteinExistence type="predicted"/>
<comment type="caution">
    <text evidence="1">The sequence shown here is derived from an EMBL/GenBank/DDBJ whole genome shotgun (WGS) entry which is preliminary data.</text>
</comment>
<reference evidence="2" key="2">
    <citation type="submission" date="2024-04" db="EMBL/GenBank/DDBJ databases">
        <authorList>
            <person name="Chen Y."/>
            <person name="Shah S."/>
            <person name="Dougan E. K."/>
            <person name="Thang M."/>
            <person name="Chan C."/>
        </authorList>
    </citation>
    <scope>NUCLEOTIDE SEQUENCE [LARGE SCALE GENOMIC DNA]</scope>
</reference>
<dbReference type="EMBL" id="CAMXCT030003890">
    <property type="protein sequence ID" value="CAL4794038.1"/>
    <property type="molecule type" value="Genomic_DNA"/>
</dbReference>
<evidence type="ECO:0000313" key="3">
    <source>
        <dbReference type="Proteomes" id="UP001152797"/>
    </source>
</evidence>
<sequence>MAQWLSDSSQAVSFLLGSKSARDDEANSQVLCRSTQHLHHLRAFLEAVERNETGFENMIGRIRENWQCKLDTVIDVKQADFESPGCPDSEDFCLPMNGMQRSRACSLFRPSCQTYETKRCMLSL</sequence>
<evidence type="ECO:0000313" key="1">
    <source>
        <dbReference type="EMBL" id="CAI4006726.1"/>
    </source>
</evidence>
<dbReference type="AlphaFoldDB" id="A0A9P1DAG2"/>